<evidence type="ECO:0000313" key="4">
    <source>
        <dbReference type="Proteomes" id="UP000095447"/>
    </source>
</evidence>
<dbReference type="Proteomes" id="UP000095409">
    <property type="component" value="Unassembled WGS sequence"/>
</dbReference>
<dbReference type="Proteomes" id="UP000095447">
    <property type="component" value="Unassembled WGS sequence"/>
</dbReference>
<dbReference type="EMBL" id="CYZD01000006">
    <property type="protein sequence ID" value="CUO16241.1"/>
    <property type="molecule type" value="Genomic_DNA"/>
</dbReference>
<accession>A0A173WBW5</accession>
<protein>
    <submittedName>
        <fullName evidence="1">Uncharacterized protein</fullName>
    </submittedName>
</protein>
<dbReference type="STRING" id="657314.CK5_08870"/>
<dbReference type="RefSeq" id="WP_055052404.1">
    <property type="nucleotide sequence ID" value="NZ_CAXTZU010000009.1"/>
</dbReference>
<evidence type="ECO:0000313" key="2">
    <source>
        <dbReference type="EMBL" id="CUO16241.1"/>
    </source>
</evidence>
<evidence type="ECO:0000313" key="3">
    <source>
        <dbReference type="Proteomes" id="UP000095409"/>
    </source>
</evidence>
<reference evidence="3 4" key="1">
    <citation type="submission" date="2015-09" db="EMBL/GenBank/DDBJ databases">
        <authorList>
            <consortium name="Pathogen Informatics"/>
        </authorList>
    </citation>
    <scope>NUCLEOTIDE SEQUENCE [LARGE SCALE GENOMIC DNA]</scope>
    <source>
        <strain evidence="2 3">2789STDY5608837</strain>
        <strain evidence="1 4">2789STDY5608838</strain>
    </source>
</reference>
<sequence>MKKIWKIFWGVIFLAVCSGCGIKKEQKKTIEDTKEKIYRECEMLAEDYQSIYENAAKENALYELSTIQKSMDYFGKYGYAVIDSYNQLDMVQSIKVDDFLKKAEKEKNGKTTIFQVIAGDHFIRYDLKTKQGKIDVEVSSFKWKEDTWQETYYHEFRANSWKYTENGYFFMEEYHPAGYDGPSGYRAFRVVPLNKKCRELNRKYILPFGYTLNKLFTSNWSEKNYDGINFYDVFDRLLSMEEKTDEFKEGKTYEIPKESFEAIFQKYFNISAEILQTGTVFHTETQTYRYRTRGIVYDFAPTPYIPYPEVVSYIENQDGTITLEVNAVWPQKELDQAFCHSVTIRLLDKDRFQYVSNYVSRSEIEVTWYTERLSDEKWEECYGDN</sequence>
<dbReference type="AlphaFoldDB" id="A0A173WBW5"/>
<organism evidence="1 4">
    <name type="scientific">Blautia obeum</name>
    <dbReference type="NCBI Taxonomy" id="40520"/>
    <lineage>
        <taxon>Bacteria</taxon>
        <taxon>Bacillati</taxon>
        <taxon>Bacillota</taxon>
        <taxon>Clostridia</taxon>
        <taxon>Lachnospirales</taxon>
        <taxon>Lachnospiraceae</taxon>
        <taxon>Blautia</taxon>
    </lineage>
</organism>
<evidence type="ECO:0000313" key="1">
    <source>
        <dbReference type="EMBL" id="CUN36914.1"/>
    </source>
</evidence>
<proteinExistence type="predicted"/>
<dbReference type="Pfam" id="PF19546">
    <property type="entry name" value="DUF6070"/>
    <property type="match status" value="1"/>
</dbReference>
<dbReference type="InterPro" id="IPR045714">
    <property type="entry name" value="DUF6070"/>
</dbReference>
<gene>
    <name evidence="2" type="ORF">ERS852394_01601</name>
    <name evidence="1" type="ORF">ERS852395_00078</name>
</gene>
<dbReference type="EMBL" id="CYZA01000001">
    <property type="protein sequence ID" value="CUN36914.1"/>
    <property type="molecule type" value="Genomic_DNA"/>
</dbReference>
<name>A0A173WBW5_9FIRM</name>